<keyword evidence="10" id="KW-0539">Nucleus</keyword>
<dbReference type="Proteomes" id="UP000282876">
    <property type="component" value="Unassembled WGS sequence"/>
</dbReference>
<keyword evidence="6" id="KW-0808">Transferase</keyword>
<evidence type="ECO:0000256" key="5">
    <source>
        <dbReference type="ARBA" id="ARBA00022527"/>
    </source>
</evidence>
<dbReference type="EMBL" id="RCSS01000046">
    <property type="protein sequence ID" value="RVD93330.1"/>
    <property type="molecule type" value="Genomic_DNA"/>
</dbReference>
<evidence type="ECO:0000256" key="6">
    <source>
        <dbReference type="ARBA" id="ARBA00022679"/>
    </source>
</evidence>
<dbReference type="PANTHER" id="PTHR24056:SF495">
    <property type="entry name" value="CYCLIN-DEPENDENT KINASE 8-RELATED"/>
    <property type="match status" value="1"/>
</dbReference>
<evidence type="ECO:0000256" key="4">
    <source>
        <dbReference type="ARBA" id="ARBA00012425"/>
    </source>
</evidence>
<comment type="catalytic activity">
    <reaction evidence="13">
        <text>L-seryl-[protein] + ATP = O-phospho-L-seryl-[protein] + ADP + H(+)</text>
        <dbReference type="Rhea" id="RHEA:17989"/>
        <dbReference type="Rhea" id="RHEA-COMP:9863"/>
        <dbReference type="Rhea" id="RHEA-COMP:11604"/>
        <dbReference type="ChEBI" id="CHEBI:15378"/>
        <dbReference type="ChEBI" id="CHEBI:29999"/>
        <dbReference type="ChEBI" id="CHEBI:30616"/>
        <dbReference type="ChEBI" id="CHEBI:83421"/>
        <dbReference type="ChEBI" id="CHEBI:456216"/>
        <dbReference type="EC" id="2.7.11.22"/>
    </reaction>
</comment>
<evidence type="ECO:0000313" key="19">
    <source>
        <dbReference type="Proteomes" id="UP000282876"/>
    </source>
</evidence>
<dbReference type="InterPro" id="IPR008271">
    <property type="entry name" value="Ser/Thr_kinase_AS"/>
</dbReference>
<dbReference type="FunFam" id="1.10.510.10:FF:000624">
    <property type="entry name" value="Mitogen-activated protein kinase"/>
    <property type="match status" value="1"/>
</dbReference>
<keyword evidence="5 16" id="KW-0723">Serine/threonine-protein kinase</keyword>
<dbReference type="GO" id="GO:0008353">
    <property type="term" value="F:RNA polymerase II CTD heptapeptide repeat kinase activity"/>
    <property type="evidence" value="ECO:0007669"/>
    <property type="project" value="UniProtKB-EC"/>
</dbReference>
<dbReference type="Gene3D" id="3.30.200.20">
    <property type="entry name" value="Phosphorylase Kinase, domain 1"/>
    <property type="match status" value="1"/>
</dbReference>
<dbReference type="GO" id="GO:0016592">
    <property type="term" value="C:mediator complex"/>
    <property type="evidence" value="ECO:0007669"/>
    <property type="project" value="TreeGrafter"/>
</dbReference>
<dbReference type="STRING" id="291195.A0A437AQ60"/>
<dbReference type="VEuPathDB" id="MicrosporidiaDB:TUBRATIS_001490"/>
<dbReference type="PROSITE" id="PS50011">
    <property type="entry name" value="PROTEIN_KINASE_DOM"/>
    <property type="match status" value="1"/>
</dbReference>
<dbReference type="InterPro" id="IPR050108">
    <property type="entry name" value="CDK"/>
</dbReference>
<evidence type="ECO:0000256" key="1">
    <source>
        <dbReference type="ARBA" id="ARBA00004123"/>
    </source>
</evidence>
<evidence type="ECO:0000256" key="10">
    <source>
        <dbReference type="ARBA" id="ARBA00023242"/>
    </source>
</evidence>
<dbReference type="GO" id="GO:0005524">
    <property type="term" value="F:ATP binding"/>
    <property type="evidence" value="ECO:0007669"/>
    <property type="project" value="UniProtKB-UniRule"/>
</dbReference>
<feature type="domain" description="Protein kinase" evidence="17">
    <location>
        <begin position="13"/>
        <end position="289"/>
    </location>
</feature>
<organism evidence="18 19">
    <name type="scientific">Tubulinosema ratisbonensis</name>
    <dbReference type="NCBI Taxonomy" id="291195"/>
    <lineage>
        <taxon>Eukaryota</taxon>
        <taxon>Fungi</taxon>
        <taxon>Fungi incertae sedis</taxon>
        <taxon>Microsporidia</taxon>
        <taxon>Tubulinosematoidea</taxon>
        <taxon>Tubulinosematidae</taxon>
        <taxon>Tubulinosema</taxon>
    </lineage>
</organism>
<keyword evidence="8 18" id="KW-0418">Kinase</keyword>
<dbReference type="OrthoDB" id="204883at2759"/>
<keyword evidence="19" id="KW-1185">Reference proteome</keyword>
<evidence type="ECO:0000256" key="7">
    <source>
        <dbReference type="ARBA" id="ARBA00022741"/>
    </source>
</evidence>
<comment type="similarity">
    <text evidence="2">Belongs to the protein kinase superfamily. CMGC Ser/Thr protein kinase family. CDC2/CDKX subfamily.</text>
</comment>
<dbReference type="InterPro" id="IPR017441">
    <property type="entry name" value="Protein_kinase_ATP_BS"/>
</dbReference>
<evidence type="ECO:0000256" key="14">
    <source>
        <dbReference type="ARBA" id="ARBA00049280"/>
    </source>
</evidence>
<evidence type="ECO:0000313" key="18">
    <source>
        <dbReference type="EMBL" id="RVD93330.1"/>
    </source>
</evidence>
<dbReference type="EC" id="2.7.11.23" evidence="3"/>
<protein>
    <recommendedName>
        <fullName evidence="11">Cyclin-dependent kinase 8</fullName>
        <ecNumber evidence="4">2.7.11.22</ecNumber>
        <ecNumber evidence="3">2.7.11.23</ecNumber>
    </recommendedName>
</protein>
<dbReference type="InterPro" id="IPR000719">
    <property type="entry name" value="Prot_kinase_dom"/>
</dbReference>
<dbReference type="PROSITE" id="PS00107">
    <property type="entry name" value="PROTEIN_KINASE_ATP"/>
    <property type="match status" value="1"/>
</dbReference>
<evidence type="ECO:0000256" key="8">
    <source>
        <dbReference type="ARBA" id="ARBA00022777"/>
    </source>
</evidence>
<evidence type="ECO:0000256" key="11">
    <source>
        <dbReference type="ARBA" id="ARBA00041823"/>
    </source>
</evidence>
<keyword evidence="7 15" id="KW-0547">Nucleotide-binding</keyword>
<gene>
    <name evidence="18" type="ORF">TUBRATIS_001490</name>
</gene>
<dbReference type="Gene3D" id="1.10.510.10">
    <property type="entry name" value="Transferase(Phosphotransferase) domain 1"/>
    <property type="match status" value="1"/>
</dbReference>
<dbReference type="InterPro" id="IPR011009">
    <property type="entry name" value="Kinase-like_dom_sf"/>
</dbReference>
<comment type="catalytic activity">
    <reaction evidence="14">
        <text>[DNA-directed RNA polymerase] + ATP = phospho-[DNA-directed RNA polymerase] + ADP + H(+)</text>
        <dbReference type="Rhea" id="RHEA:10216"/>
        <dbReference type="Rhea" id="RHEA-COMP:11321"/>
        <dbReference type="Rhea" id="RHEA-COMP:11322"/>
        <dbReference type="ChEBI" id="CHEBI:15378"/>
        <dbReference type="ChEBI" id="CHEBI:30616"/>
        <dbReference type="ChEBI" id="CHEBI:43176"/>
        <dbReference type="ChEBI" id="CHEBI:68546"/>
        <dbReference type="ChEBI" id="CHEBI:456216"/>
        <dbReference type="EC" id="2.7.11.23"/>
    </reaction>
</comment>
<dbReference type="Pfam" id="PF00069">
    <property type="entry name" value="Pkinase"/>
    <property type="match status" value="1"/>
</dbReference>
<dbReference type="PROSITE" id="PS00108">
    <property type="entry name" value="PROTEIN_KINASE_ST"/>
    <property type="match status" value="1"/>
</dbReference>
<sequence>MYFNQTIKDISSYENIGVIGEGTYGKVYKAKHRPTEMIVAVKKIELEEDSGISLPTIREIKNLQRLNSEFIVKMIEVIQEGNYYYLVMEYVPFDLTGLIKKNIYFDDETLITFCYELLKSISYLHSKGIIHRDIKSSNILMTREGKIKLVDFGLAREKCNLMTNRVCTLWYRAPELLLGSENYDEKIDTWSVGCVILELRLKKVPYKGSDEVSQIKNIFMQLGSPKEIFNWSDMFEQSSYTKNEPFLETITKNYGEYFNDDLLFLLSKLLCLDPKERMTPVELLELQIFKKSSPKFINIDIEDVNEYIYNEKNKL</sequence>
<comment type="subcellular location">
    <subcellularLocation>
        <location evidence="1">Nucleus</location>
    </subcellularLocation>
</comment>
<evidence type="ECO:0000256" key="13">
    <source>
        <dbReference type="ARBA" id="ARBA00048367"/>
    </source>
</evidence>
<dbReference type="SMART" id="SM00220">
    <property type="entry name" value="S_TKc"/>
    <property type="match status" value="1"/>
</dbReference>
<evidence type="ECO:0000256" key="16">
    <source>
        <dbReference type="RuleBase" id="RU000304"/>
    </source>
</evidence>
<dbReference type="PANTHER" id="PTHR24056">
    <property type="entry name" value="CELL DIVISION PROTEIN KINASE"/>
    <property type="match status" value="1"/>
</dbReference>
<evidence type="ECO:0000256" key="3">
    <source>
        <dbReference type="ARBA" id="ARBA00012409"/>
    </source>
</evidence>
<comment type="caution">
    <text evidence="18">The sequence shown here is derived from an EMBL/GenBank/DDBJ whole genome shotgun (WGS) entry which is preliminary data.</text>
</comment>
<evidence type="ECO:0000256" key="15">
    <source>
        <dbReference type="PROSITE-ProRule" id="PRU10141"/>
    </source>
</evidence>
<evidence type="ECO:0000256" key="2">
    <source>
        <dbReference type="ARBA" id="ARBA00006485"/>
    </source>
</evidence>
<accession>A0A437AQ60</accession>
<dbReference type="GO" id="GO:0004693">
    <property type="term" value="F:cyclin-dependent protein serine/threonine kinase activity"/>
    <property type="evidence" value="ECO:0007669"/>
    <property type="project" value="UniProtKB-EC"/>
</dbReference>
<evidence type="ECO:0000256" key="12">
    <source>
        <dbReference type="ARBA" id="ARBA00047811"/>
    </source>
</evidence>
<evidence type="ECO:0000259" key="17">
    <source>
        <dbReference type="PROSITE" id="PS50011"/>
    </source>
</evidence>
<name>A0A437AQ60_9MICR</name>
<proteinExistence type="inferred from homology"/>
<comment type="catalytic activity">
    <reaction evidence="12">
        <text>L-threonyl-[protein] + ATP = O-phospho-L-threonyl-[protein] + ADP + H(+)</text>
        <dbReference type="Rhea" id="RHEA:46608"/>
        <dbReference type="Rhea" id="RHEA-COMP:11060"/>
        <dbReference type="Rhea" id="RHEA-COMP:11605"/>
        <dbReference type="ChEBI" id="CHEBI:15378"/>
        <dbReference type="ChEBI" id="CHEBI:30013"/>
        <dbReference type="ChEBI" id="CHEBI:30616"/>
        <dbReference type="ChEBI" id="CHEBI:61977"/>
        <dbReference type="ChEBI" id="CHEBI:456216"/>
        <dbReference type="EC" id="2.7.11.22"/>
    </reaction>
</comment>
<dbReference type="SUPFAM" id="SSF56112">
    <property type="entry name" value="Protein kinase-like (PK-like)"/>
    <property type="match status" value="1"/>
</dbReference>
<dbReference type="AlphaFoldDB" id="A0A437AQ60"/>
<dbReference type="EC" id="2.7.11.22" evidence="4"/>
<evidence type="ECO:0000256" key="9">
    <source>
        <dbReference type="ARBA" id="ARBA00022840"/>
    </source>
</evidence>
<reference evidence="18 19" key="1">
    <citation type="submission" date="2018-10" db="EMBL/GenBank/DDBJ databases">
        <title>Draft genome sequence of the microsporidian Tubulinosema ratisbonensis.</title>
        <authorList>
            <person name="Polonais V."/>
            <person name="Peyretaillade E."/>
            <person name="Niehus S."/>
            <person name="Wawrzyniak I."/>
            <person name="Franchet A."/>
            <person name="Gaspin C."/>
            <person name="Reichstadt M."/>
            <person name="Belser C."/>
            <person name="Labadie K."/>
            <person name="Delbac F."/>
            <person name="Ferrandon D."/>
        </authorList>
    </citation>
    <scope>NUCLEOTIDE SEQUENCE [LARGE SCALE GENOMIC DNA]</scope>
    <source>
        <strain evidence="18 19">Franzen</strain>
    </source>
</reference>
<keyword evidence="9 15" id="KW-0067">ATP-binding</keyword>
<feature type="binding site" evidence="15">
    <location>
        <position position="43"/>
    </location>
    <ligand>
        <name>ATP</name>
        <dbReference type="ChEBI" id="CHEBI:30616"/>
    </ligand>
</feature>